<proteinExistence type="predicted"/>
<dbReference type="AlphaFoldDB" id="A0AA38JT62"/>
<protein>
    <submittedName>
        <fullName evidence="1">Uncharacterized protein</fullName>
    </submittedName>
</protein>
<dbReference type="EMBL" id="JANVFO010000004">
    <property type="protein sequence ID" value="KAJ3736813.1"/>
    <property type="molecule type" value="Genomic_DNA"/>
</dbReference>
<accession>A0AA38JT62</accession>
<evidence type="ECO:0000313" key="1">
    <source>
        <dbReference type="EMBL" id="KAJ3736813.1"/>
    </source>
</evidence>
<evidence type="ECO:0000313" key="2">
    <source>
        <dbReference type="Proteomes" id="UP001176059"/>
    </source>
</evidence>
<feature type="non-terminal residue" evidence="1">
    <location>
        <position position="1"/>
    </location>
</feature>
<name>A0AA38JT62_9AGAR</name>
<reference evidence="1" key="2">
    <citation type="journal article" date="2023" name="Proc. Natl. Acad. Sci. U.S.A.">
        <title>A global phylogenomic analysis of the shiitake genus Lentinula.</title>
        <authorList>
            <person name="Sierra-Patev S."/>
            <person name="Min B."/>
            <person name="Naranjo-Ortiz M."/>
            <person name="Looney B."/>
            <person name="Konkel Z."/>
            <person name="Slot J.C."/>
            <person name="Sakamoto Y."/>
            <person name="Steenwyk J.L."/>
            <person name="Rokas A."/>
            <person name="Carro J."/>
            <person name="Camarero S."/>
            <person name="Ferreira P."/>
            <person name="Molpeceres G."/>
            <person name="Ruiz-Duenas F.J."/>
            <person name="Serrano A."/>
            <person name="Henrissat B."/>
            <person name="Drula E."/>
            <person name="Hughes K.W."/>
            <person name="Mata J.L."/>
            <person name="Ishikawa N.K."/>
            <person name="Vargas-Isla R."/>
            <person name="Ushijima S."/>
            <person name="Smith C.A."/>
            <person name="Donoghue J."/>
            <person name="Ahrendt S."/>
            <person name="Andreopoulos W."/>
            <person name="He G."/>
            <person name="LaButti K."/>
            <person name="Lipzen A."/>
            <person name="Ng V."/>
            <person name="Riley R."/>
            <person name="Sandor L."/>
            <person name="Barry K."/>
            <person name="Martinez A.T."/>
            <person name="Xiao Y."/>
            <person name="Gibbons J.G."/>
            <person name="Terashima K."/>
            <person name="Grigoriev I.V."/>
            <person name="Hibbett D."/>
        </authorList>
    </citation>
    <scope>NUCLEOTIDE SEQUENCE</scope>
    <source>
        <strain evidence="1">ET3784</strain>
    </source>
</reference>
<keyword evidence="2" id="KW-1185">Reference proteome</keyword>
<organism evidence="1 2">
    <name type="scientific">Lentinula guzmanii</name>
    <dbReference type="NCBI Taxonomy" id="2804957"/>
    <lineage>
        <taxon>Eukaryota</taxon>
        <taxon>Fungi</taxon>
        <taxon>Dikarya</taxon>
        <taxon>Basidiomycota</taxon>
        <taxon>Agaricomycotina</taxon>
        <taxon>Agaricomycetes</taxon>
        <taxon>Agaricomycetidae</taxon>
        <taxon>Agaricales</taxon>
        <taxon>Marasmiineae</taxon>
        <taxon>Omphalotaceae</taxon>
        <taxon>Lentinula</taxon>
    </lineage>
</organism>
<sequence length="78" mass="8777">ERIGERGEPWGVPFWTSFRSDIMPSTHTAAFLSSRNDLTNFTTGRGIFFLRSSARSLSWLTKSKKPLISNVSAVVIMQ</sequence>
<reference evidence="1" key="1">
    <citation type="submission" date="2022-08" db="EMBL/GenBank/DDBJ databases">
        <authorList>
            <consortium name="DOE Joint Genome Institute"/>
            <person name="Min B."/>
            <person name="Sierra-Patev S."/>
            <person name="Naranjo-Ortiz M."/>
            <person name="Looney B."/>
            <person name="Konkel Z."/>
            <person name="Slot J.C."/>
            <person name="Sakamoto Y."/>
            <person name="Steenwyk J.L."/>
            <person name="Rokas A."/>
            <person name="Carro J."/>
            <person name="Camarero S."/>
            <person name="Ferreira P."/>
            <person name="Molpeceres G."/>
            <person name="Ruiz-duenas F.J."/>
            <person name="Serrano A."/>
            <person name="Henrissat B."/>
            <person name="Drula E."/>
            <person name="Hughes K.W."/>
            <person name="Mata J.L."/>
            <person name="Ishikawa N.K."/>
            <person name="Vargas-Isla R."/>
            <person name="Ushijima S."/>
            <person name="Smith C.A."/>
            <person name="Ahrendt S."/>
            <person name="Andreopoulos W."/>
            <person name="He G."/>
            <person name="LaButti K."/>
            <person name="Lipzen A."/>
            <person name="Ng V."/>
            <person name="Riley R."/>
            <person name="Sandor L."/>
            <person name="Barry K."/>
            <person name="Martinez A.T."/>
            <person name="Xiao Y."/>
            <person name="Gibbons J.G."/>
            <person name="Terashima K."/>
            <person name="Hibbett D.S."/>
            <person name="Grigoriev I.V."/>
        </authorList>
    </citation>
    <scope>NUCLEOTIDE SEQUENCE</scope>
    <source>
        <strain evidence="1">ET3784</strain>
    </source>
</reference>
<dbReference type="Proteomes" id="UP001176059">
    <property type="component" value="Unassembled WGS sequence"/>
</dbReference>
<comment type="caution">
    <text evidence="1">The sequence shown here is derived from an EMBL/GenBank/DDBJ whole genome shotgun (WGS) entry which is preliminary data.</text>
</comment>
<gene>
    <name evidence="1" type="ORF">DFJ43DRAFT_988895</name>
</gene>